<keyword evidence="1" id="KW-0812">Transmembrane</keyword>
<feature type="transmembrane region" description="Helical" evidence="1">
    <location>
        <begin position="131"/>
        <end position="154"/>
    </location>
</feature>
<dbReference type="EMBL" id="JAEAOA010002352">
    <property type="protein sequence ID" value="KAK3606352.1"/>
    <property type="molecule type" value="Genomic_DNA"/>
</dbReference>
<reference evidence="3" key="3">
    <citation type="submission" date="2023-05" db="EMBL/GenBank/DDBJ databases">
        <authorList>
            <person name="Smith C.H."/>
        </authorList>
    </citation>
    <scope>NUCLEOTIDE SEQUENCE</scope>
    <source>
        <strain evidence="3">CHS0354</strain>
        <tissue evidence="3">Mantle</tissue>
    </source>
</reference>
<proteinExistence type="predicted"/>
<gene>
    <name evidence="3" type="ORF">CHS0354_041988</name>
</gene>
<evidence type="ECO:0000256" key="2">
    <source>
        <dbReference type="SAM" id="SignalP"/>
    </source>
</evidence>
<keyword evidence="1" id="KW-1133">Transmembrane helix</keyword>
<evidence type="ECO:0000313" key="3">
    <source>
        <dbReference type="EMBL" id="KAK3606352.1"/>
    </source>
</evidence>
<evidence type="ECO:0000256" key="1">
    <source>
        <dbReference type="SAM" id="Phobius"/>
    </source>
</evidence>
<organism evidence="3 4">
    <name type="scientific">Potamilus streckersoni</name>
    <dbReference type="NCBI Taxonomy" id="2493646"/>
    <lineage>
        <taxon>Eukaryota</taxon>
        <taxon>Metazoa</taxon>
        <taxon>Spiralia</taxon>
        <taxon>Lophotrochozoa</taxon>
        <taxon>Mollusca</taxon>
        <taxon>Bivalvia</taxon>
        <taxon>Autobranchia</taxon>
        <taxon>Heteroconchia</taxon>
        <taxon>Palaeoheterodonta</taxon>
        <taxon>Unionida</taxon>
        <taxon>Unionoidea</taxon>
        <taxon>Unionidae</taxon>
        <taxon>Ambleminae</taxon>
        <taxon>Lampsilini</taxon>
        <taxon>Potamilus</taxon>
    </lineage>
</organism>
<accession>A0AAE0T9N2</accession>
<keyword evidence="2" id="KW-0732">Signal</keyword>
<keyword evidence="4" id="KW-1185">Reference proteome</keyword>
<reference evidence="3" key="2">
    <citation type="journal article" date="2021" name="Genome Biol. Evol.">
        <title>Developing a high-quality reference genome for a parasitic bivalve with doubly uniparental inheritance (Bivalvia: Unionida).</title>
        <authorList>
            <person name="Smith C.H."/>
        </authorList>
    </citation>
    <scope>NUCLEOTIDE SEQUENCE</scope>
    <source>
        <strain evidence="3">CHS0354</strain>
        <tissue evidence="3">Mantle</tissue>
    </source>
</reference>
<keyword evidence="1" id="KW-0472">Membrane</keyword>
<evidence type="ECO:0000313" key="4">
    <source>
        <dbReference type="Proteomes" id="UP001195483"/>
    </source>
</evidence>
<protein>
    <recommendedName>
        <fullName evidence="5">Ig-like domain-containing protein</fullName>
    </recommendedName>
</protein>
<dbReference type="Proteomes" id="UP001195483">
    <property type="component" value="Unassembled WGS sequence"/>
</dbReference>
<evidence type="ECO:0008006" key="5">
    <source>
        <dbReference type="Google" id="ProtNLM"/>
    </source>
</evidence>
<sequence length="216" mass="24941">MLTQLIFLVLVLPLPVRCQTYTWAYSTYLDVEFSFSCNDTRILLTNGEIVKWKTPQHKELKQGHNDSDYLVVDSITNTGQDLVIKRVRNDLSGIYVCMVYNNGSLRKSAIRGLNIYKPLYHNLGEMYIENVIVAVITAVVFLVPLITMCAIYKFRYMTKEEKTRKNEMKRKYQEMISQHYGNTHNNHPHYDDLSEMVKAKDIDGSGGYDNPVVTAL</sequence>
<feature type="signal peptide" evidence="2">
    <location>
        <begin position="1"/>
        <end position="18"/>
    </location>
</feature>
<reference evidence="3" key="1">
    <citation type="journal article" date="2021" name="Genome Biol. Evol.">
        <title>A High-Quality Reference Genome for a Parasitic Bivalve with Doubly Uniparental Inheritance (Bivalvia: Unionida).</title>
        <authorList>
            <person name="Smith C.H."/>
        </authorList>
    </citation>
    <scope>NUCLEOTIDE SEQUENCE</scope>
    <source>
        <strain evidence="3">CHS0354</strain>
    </source>
</reference>
<comment type="caution">
    <text evidence="3">The sequence shown here is derived from an EMBL/GenBank/DDBJ whole genome shotgun (WGS) entry which is preliminary data.</text>
</comment>
<name>A0AAE0T9N2_9BIVA</name>
<feature type="chain" id="PRO_5042146899" description="Ig-like domain-containing protein" evidence="2">
    <location>
        <begin position="19"/>
        <end position="216"/>
    </location>
</feature>
<dbReference type="AlphaFoldDB" id="A0AAE0T9N2"/>